<dbReference type="HOGENOM" id="CLU_2945226_0_0_1"/>
<accession>A0A072URI1</accession>
<evidence type="ECO:0000313" key="2">
    <source>
        <dbReference type="EnsemblPlants" id="KEH28475"/>
    </source>
</evidence>
<name>A0A072URI1_MEDTR</name>
<dbReference type="AlphaFoldDB" id="A0A072URI1"/>
<evidence type="ECO:0000313" key="1">
    <source>
        <dbReference type="EMBL" id="KEH28475.1"/>
    </source>
</evidence>
<keyword evidence="3" id="KW-1185">Reference proteome</keyword>
<evidence type="ECO:0000313" key="3">
    <source>
        <dbReference type="Proteomes" id="UP000002051"/>
    </source>
</evidence>
<organism evidence="1 3">
    <name type="scientific">Medicago truncatula</name>
    <name type="common">Barrel medic</name>
    <name type="synonym">Medicago tribuloides</name>
    <dbReference type="NCBI Taxonomy" id="3880"/>
    <lineage>
        <taxon>Eukaryota</taxon>
        <taxon>Viridiplantae</taxon>
        <taxon>Streptophyta</taxon>
        <taxon>Embryophyta</taxon>
        <taxon>Tracheophyta</taxon>
        <taxon>Spermatophyta</taxon>
        <taxon>Magnoliopsida</taxon>
        <taxon>eudicotyledons</taxon>
        <taxon>Gunneridae</taxon>
        <taxon>Pentapetalae</taxon>
        <taxon>rosids</taxon>
        <taxon>fabids</taxon>
        <taxon>Fabales</taxon>
        <taxon>Fabaceae</taxon>
        <taxon>Papilionoideae</taxon>
        <taxon>50 kb inversion clade</taxon>
        <taxon>NPAAA clade</taxon>
        <taxon>Hologalegina</taxon>
        <taxon>IRL clade</taxon>
        <taxon>Trifolieae</taxon>
        <taxon>Medicago</taxon>
    </lineage>
</organism>
<reference evidence="2" key="3">
    <citation type="submission" date="2015-04" db="UniProtKB">
        <authorList>
            <consortium name="EnsemblPlants"/>
        </authorList>
    </citation>
    <scope>IDENTIFICATION</scope>
    <source>
        <strain evidence="2">cv. Jemalong A17</strain>
    </source>
</reference>
<dbReference type="EnsemblPlants" id="KEH28475">
    <property type="protein sequence ID" value="KEH28475"/>
    <property type="gene ID" value="MTR_5g097085"/>
</dbReference>
<reference evidence="1 3" key="1">
    <citation type="journal article" date="2011" name="Nature">
        <title>The Medicago genome provides insight into the evolution of rhizobial symbioses.</title>
        <authorList>
            <person name="Young N.D."/>
            <person name="Debelle F."/>
            <person name="Oldroyd G.E."/>
            <person name="Geurts R."/>
            <person name="Cannon S.B."/>
            <person name="Udvardi M.K."/>
            <person name="Benedito V.A."/>
            <person name="Mayer K.F."/>
            <person name="Gouzy J."/>
            <person name="Schoof H."/>
            <person name="Van de Peer Y."/>
            <person name="Proost S."/>
            <person name="Cook D.R."/>
            <person name="Meyers B.C."/>
            <person name="Spannagl M."/>
            <person name="Cheung F."/>
            <person name="De Mita S."/>
            <person name="Krishnakumar V."/>
            <person name="Gundlach H."/>
            <person name="Zhou S."/>
            <person name="Mudge J."/>
            <person name="Bharti A.K."/>
            <person name="Murray J.D."/>
            <person name="Naoumkina M.A."/>
            <person name="Rosen B."/>
            <person name="Silverstein K.A."/>
            <person name="Tang H."/>
            <person name="Rombauts S."/>
            <person name="Zhao P.X."/>
            <person name="Zhou P."/>
            <person name="Barbe V."/>
            <person name="Bardou P."/>
            <person name="Bechner M."/>
            <person name="Bellec A."/>
            <person name="Berger A."/>
            <person name="Berges H."/>
            <person name="Bidwell S."/>
            <person name="Bisseling T."/>
            <person name="Choisne N."/>
            <person name="Couloux A."/>
            <person name="Denny R."/>
            <person name="Deshpande S."/>
            <person name="Dai X."/>
            <person name="Doyle J.J."/>
            <person name="Dudez A.M."/>
            <person name="Farmer A.D."/>
            <person name="Fouteau S."/>
            <person name="Franken C."/>
            <person name="Gibelin C."/>
            <person name="Gish J."/>
            <person name="Goldstein S."/>
            <person name="Gonzalez A.J."/>
            <person name="Green P.J."/>
            <person name="Hallab A."/>
            <person name="Hartog M."/>
            <person name="Hua A."/>
            <person name="Humphray S.J."/>
            <person name="Jeong D.H."/>
            <person name="Jing Y."/>
            <person name="Jocker A."/>
            <person name="Kenton S.M."/>
            <person name="Kim D.J."/>
            <person name="Klee K."/>
            <person name="Lai H."/>
            <person name="Lang C."/>
            <person name="Lin S."/>
            <person name="Macmil S.L."/>
            <person name="Magdelenat G."/>
            <person name="Matthews L."/>
            <person name="McCorrison J."/>
            <person name="Monaghan E.L."/>
            <person name="Mun J.H."/>
            <person name="Najar F.Z."/>
            <person name="Nicholson C."/>
            <person name="Noirot C."/>
            <person name="O'Bleness M."/>
            <person name="Paule C.R."/>
            <person name="Poulain J."/>
            <person name="Prion F."/>
            <person name="Qin B."/>
            <person name="Qu C."/>
            <person name="Retzel E.F."/>
            <person name="Riddle C."/>
            <person name="Sallet E."/>
            <person name="Samain S."/>
            <person name="Samson N."/>
            <person name="Sanders I."/>
            <person name="Saurat O."/>
            <person name="Scarpelli C."/>
            <person name="Schiex T."/>
            <person name="Segurens B."/>
            <person name="Severin A.J."/>
            <person name="Sherrier D.J."/>
            <person name="Shi R."/>
            <person name="Sims S."/>
            <person name="Singer S.R."/>
            <person name="Sinharoy S."/>
            <person name="Sterck L."/>
            <person name="Viollet A."/>
            <person name="Wang B.B."/>
            <person name="Wang K."/>
            <person name="Wang M."/>
            <person name="Wang X."/>
            <person name="Warfsmann J."/>
            <person name="Weissenbach J."/>
            <person name="White D.D."/>
            <person name="White J.D."/>
            <person name="Wiley G.B."/>
            <person name="Wincker P."/>
            <person name="Xing Y."/>
            <person name="Yang L."/>
            <person name="Yao Z."/>
            <person name="Ying F."/>
            <person name="Zhai J."/>
            <person name="Zhou L."/>
            <person name="Zuber A."/>
            <person name="Denarie J."/>
            <person name="Dixon R.A."/>
            <person name="May G.D."/>
            <person name="Schwartz D.C."/>
            <person name="Rogers J."/>
            <person name="Quetier F."/>
            <person name="Town C.D."/>
            <person name="Roe B.A."/>
        </authorList>
    </citation>
    <scope>NUCLEOTIDE SEQUENCE [LARGE SCALE GENOMIC DNA]</scope>
    <source>
        <strain evidence="1">A17</strain>
        <strain evidence="2 3">cv. Jemalong A17</strain>
    </source>
</reference>
<protein>
    <submittedName>
        <fullName evidence="1 2">Uncharacterized protein</fullName>
    </submittedName>
</protein>
<sequence length="60" mass="6754">MPQIKAKWKQTPGSVYKPKASRGINIANQKHNWVHPSRKHLKLNDDGSHLLTMVAQLVVG</sequence>
<reference evidence="1 3" key="2">
    <citation type="journal article" date="2014" name="BMC Genomics">
        <title>An improved genome release (version Mt4.0) for the model legume Medicago truncatula.</title>
        <authorList>
            <person name="Tang H."/>
            <person name="Krishnakumar V."/>
            <person name="Bidwell S."/>
            <person name="Rosen B."/>
            <person name="Chan A."/>
            <person name="Zhou S."/>
            <person name="Gentzbittel L."/>
            <person name="Childs K.L."/>
            <person name="Yandell M."/>
            <person name="Gundlach H."/>
            <person name="Mayer K.F."/>
            <person name="Schwartz D.C."/>
            <person name="Town C.D."/>
        </authorList>
    </citation>
    <scope>GENOME REANNOTATION</scope>
    <source>
        <strain evidence="1">A17</strain>
        <strain evidence="2 3">cv. Jemalong A17</strain>
    </source>
</reference>
<gene>
    <name evidence="1" type="ordered locus">MTR_5g097085</name>
</gene>
<dbReference type="Proteomes" id="UP000002051">
    <property type="component" value="Chromosome 5"/>
</dbReference>
<proteinExistence type="predicted"/>
<dbReference type="EMBL" id="CM001221">
    <property type="protein sequence ID" value="KEH28475.1"/>
    <property type="molecule type" value="Genomic_DNA"/>
</dbReference>